<dbReference type="OrthoDB" id="4350624at2"/>
<keyword evidence="1" id="KW-0732">Signal</keyword>
<reference evidence="2 3" key="1">
    <citation type="submission" date="2017-03" db="EMBL/GenBank/DDBJ databases">
        <title>Draft genome sequence of Streptomyces scabrisporus NF3, endophyte isolated from Amphipterygium adstringens.</title>
        <authorList>
            <person name="Vazquez M."/>
            <person name="Ceapa C.D."/>
            <person name="Rodriguez Luna D."/>
            <person name="Sanchez Esquivel S."/>
        </authorList>
    </citation>
    <scope>NUCLEOTIDE SEQUENCE [LARGE SCALE GENOMIC DNA]</scope>
    <source>
        <strain evidence="2 3">NF3</strain>
    </source>
</reference>
<name>A0A1T3NMD6_9ACTN</name>
<protein>
    <submittedName>
        <fullName evidence="2">Uncharacterized protein</fullName>
    </submittedName>
</protein>
<dbReference type="EMBL" id="MWQN01000003">
    <property type="protein sequence ID" value="OPC77831.1"/>
    <property type="molecule type" value="Genomic_DNA"/>
</dbReference>
<evidence type="ECO:0000313" key="2">
    <source>
        <dbReference type="EMBL" id="OPC77831.1"/>
    </source>
</evidence>
<accession>A0A1T3NMD6</accession>
<evidence type="ECO:0000256" key="1">
    <source>
        <dbReference type="SAM" id="SignalP"/>
    </source>
</evidence>
<proteinExistence type="predicted"/>
<organism evidence="2 3">
    <name type="scientific">Embleya scabrispora</name>
    <dbReference type="NCBI Taxonomy" id="159449"/>
    <lineage>
        <taxon>Bacteria</taxon>
        <taxon>Bacillati</taxon>
        <taxon>Actinomycetota</taxon>
        <taxon>Actinomycetes</taxon>
        <taxon>Kitasatosporales</taxon>
        <taxon>Streptomycetaceae</taxon>
        <taxon>Embleya</taxon>
    </lineage>
</organism>
<dbReference type="RefSeq" id="WP_078980926.1">
    <property type="nucleotide sequence ID" value="NZ_MWQN01000003.1"/>
</dbReference>
<evidence type="ECO:0000313" key="3">
    <source>
        <dbReference type="Proteomes" id="UP000190037"/>
    </source>
</evidence>
<keyword evidence="3" id="KW-1185">Reference proteome</keyword>
<feature type="signal peptide" evidence="1">
    <location>
        <begin position="1"/>
        <end position="19"/>
    </location>
</feature>
<dbReference type="Proteomes" id="UP000190037">
    <property type="component" value="Unassembled WGS sequence"/>
</dbReference>
<comment type="caution">
    <text evidence="2">The sequence shown here is derived from an EMBL/GenBank/DDBJ whole genome shotgun (WGS) entry which is preliminary data.</text>
</comment>
<feature type="chain" id="PRO_5038558059" evidence="1">
    <location>
        <begin position="20"/>
        <end position="167"/>
    </location>
</feature>
<dbReference type="AlphaFoldDB" id="A0A1T3NMD6"/>
<gene>
    <name evidence="2" type="ORF">B4N89_36785</name>
</gene>
<sequence>MSRSKALAAGAAVFAGTLAATVALGGTATAGGPSTAKYDCLTSVGVSYTGKSATFTTNASHQLSATIALAPLITINNGDLTITANLGGPSGTVTFSGTAGTSGPFGPVNLGPLNKTAGTISAGQAMTVIQSASPPSATNWSVKLHHNPNNVDIWCVGKSAFSPALTY</sequence>